<dbReference type="NCBIfam" id="NF006771">
    <property type="entry name" value="PRK09290.1-5"/>
    <property type="match status" value="1"/>
</dbReference>
<dbReference type="Pfam" id="PF01546">
    <property type="entry name" value="Peptidase_M20"/>
    <property type="match status" value="1"/>
</dbReference>
<feature type="domain" description="Peptidase M20 dimerisation" evidence="5">
    <location>
        <begin position="213"/>
        <end position="308"/>
    </location>
</feature>
<comment type="similarity">
    <text evidence="1">Belongs to the peptidase M20 family.</text>
</comment>
<feature type="binding site" evidence="4">
    <location>
        <position position="286"/>
    </location>
    <ligand>
        <name>allantoate</name>
        <dbReference type="ChEBI" id="CHEBI:17536"/>
    </ligand>
</feature>
<keyword evidence="2 6" id="KW-0378">Hydrolase</keyword>
<dbReference type="Gene3D" id="3.30.70.360">
    <property type="match status" value="1"/>
</dbReference>
<feature type="binding site" evidence="3">
    <location>
        <position position="88"/>
    </location>
    <ligand>
        <name>Zn(2+)</name>
        <dbReference type="ChEBI" id="CHEBI:29105"/>
        <label>2</label>
    </ligand>
</feature>
<feature type="binding site" evidence="4">
    <location>
        <position position="273"/>
    </location>
    <ligand>
        <name>allantoate</name>
        <dbReference type="ChEBI" id="CHEBI:17536"/>
    </ligand>
</feature>
<sequence length="407" mass="43541">MNKQEALRLIEEIALFGKGEKGITRLAFSESDIQARNYIIKLVQAMGLLVRVDGAGNIIARLEGSDPERAVVMTGSHLDTVPEGGKYDGTLGVVAAIQAVKELQTRGTLAHPVEIVIFAAEESSRFGLATFGSKAMTGQLHVHTLSRLKDENNITFKEVIEQQGLSVASVKQAARSAKTIKSFIELHIEQGRILERQKNSIGIVDSIAAPTRCKITVDGVAAHSGTTPMDERQDALVSAAMIVLAVQEIALAQSHYGTVATVGALKVQPGAVNVVPGRAEMWVDIRGIDHDSIIATMQELKDAISAIADAQETPVSIEVTSAEKPVAMDEEMAELIESICRDKKIACQRLHSGAGHDAMNLAHVAPSGLILIPCKDGVSHNPEEAVAEADIMTGIEVLTEVLYQLAR</sequence>
<dbReference type="Proteomes" id="UP000322917">
    <property type="component" value="Unassembled WGS sequence"/>
</dbReference>
<dbReference type="EMBL" id="FQZD01000004">
    <property type="protein sequence ID" value="SHI31833.1"/>
    <property type="molecule type" value="Genomic_DNA"/>
</dbReference>
<feature type="binding site" evidence="3">
    <location>
        <position position="380"/>
    </location>
    <ligand>
        <name>Zn(2+)</name>
        <dbReference type="ChEBI" id="CHEBI:29105"/>
        <label>2</label>
    </ligand>
</feature>
<feature type="binding site" evidence="3">
    <location>
        <position position="122"/>
    </location>
    <ligand>
        <name>Zn(2+)</name>
        <dbReference type="ChEBI" id="CHEBI:29105"/>
        <label>2</label>
    </ligand>
</feature>
<accession>A0A1M6A6Q8</accession>
<dbReference type="PIRSF" id="PIRSF001235">
    <property type="entry name" value="Amidase_carbamoylase"/>
    <property type="match status" value="1"/>
</dbReference>
<feature type="binding site" evidence="3">
    <location>
        <position position="187"/>
    </location>
    <ligand>
        <name>Zn(2+)</name>
        <dbReference type="ChEBI" id="CHEBI:29105"/>
        <label>1</label>
    </ligand>
</feature>
<dbReference type="InterPro" id="IPR036264">
    <property type="entry name" value="Bact_exopeptidase_dim_dom"/>
</dbReference>
<dbReference type="Pfam" id="PF07687">
    <property type="entry name" value="M20_dimer"/>
    <property type="match status" value="1"/>
</dbReference>
<dbReference type="Gene3D" id="3.40.630.10">
    <property type="entry name" value="Zn peptidases"/>
    <property type="match status" value="1"/>
</dbReference>
<comment type="cofactor">
    <cofactor evidence="3">
        <name>Zn(2+)</name>
        <dbReference type="ChEBI" id="CHEBI:29105"/>
    </cofactor>
    <text evidence="3">Binds 2 Zn(2+) ions per subunit.</text>
</comment>
<keyword evidence="7" id="KW-1185">Reference proteome</keyword>
<evidence type="ECO:0000256" key="1">
    <source>
        <dbReference type="ARBA" id="ARBA00006153"/>
    </source>
</evidence>
<protein>
    <submittedName>
        <fullName evidence="6">N-carbamoyl-L-amino-acid hydrolase</fullName>
    </submittedName>
</protein>
<evidence type="ECO:0000259" key="5">
    <source>
        <dbReference type="Pfam" id="PF07687"/>
    </source>
</evidence>
<dbReference type="PANTHER" id="PTHR32494">
    <property type="entry name" value="ALLANTOATE DEIMINASE-RELATED"/>
    <property type="match status" value="1"/>
</dbReference>
<feature type="binding site" evidence="4">
    <location>
        <position position="212"/>
    </location>
    <ligand>
        <name>allantoate</name>
        <dbReference type="ChEBI" id="CHEBI:17536"/>
    </ligand>
</feature>
<gene>
    <name evidence="6" type="ORF">SAMN02745170_00034</name>
</gene>
<dbReference type="GO" id="GO:0016813">
    <property type="term" value="F:hydrolase activity, acting on carbon-nitrogen (but not peptide) bonds, in linear amidines"/>
    <property type="evidence" value="ECO:0007669"/>
    <property type="project" value="InterPro"/>
</dbReference>
<feature type="binding site" evidence="3">
    <location>
        <position position="77"/>
    </location>
    <ligand>
        <name>Zn(2+)</name>
        <dbReference type="ChEBI" id="CHEBI:29105"/>
        <label>1</label>
    </ligand>
</feature>
<dbReference type="CDD" id="cd03884">
    <property type="entry name" value="M20_bAS"/>
    <property type="match status" value="1"/>
</dbReference>
<organism evidence="6 7">
    <name type="scientific">Propionispora hippei DSM 15287</name>
    <dbReference type="NCBI Taxonomy" id="1123003"/>
    <lineage>
        <taxon>Bacteria</taxon>
        <taxon>Bacillati</taxon>
        <taxon>Bacillota</taxon>
        <taxon>Negativicutes</taxon>
        <taxon>Selenomonadales</taxon>
        <taxon>Sporomusaceae</taxon>
        <taxon>Propionispora</taxon>
    </lineage>
</organism>
<evidence type="ECO:0000313" key="7">
    <source>
        <dbReference type="Proteomes" id="UP000322917"/>
    </source>
</evidence>
<keyword evidence="3" id="KW-0862">Zinc</keyword>
<dbReference type="SUPFAM" id="SSF55031">
    <property type="entry name" value="Bacterial exopeptidase dimerisation domain"/>
    <property type="match status" value="1"/>
</dbReference>
<name>A0A1M6A6Q8_9FIRM</name>
<evidence type="ECO:0000256" key="4">
    <source>
        <dbReference type="PIRSR" id="PIRSR001235-2"/>
    </source>
</evidence>
<reference evidence="6 7" key="1">
    <citation type="submission" date="2016-11" db="EMBL/GenBank/DDBJ databases">
        <authorList>
            <person name="Varghese N."/>
            <person name="Submissions S."/>
        </authorList>
    </citation>
    <scope>NUCLEOTIDE SEQUENCE [LARGE SCALE GENOMIC DNA]</scope>
    <source>
        <strain evidence="6 7">DSM 15287</strain>
    </source>
</reference>
<dbReference type="InterPro" id="IPR011650">
    <property type="entry name" value="Peptidase_M20_dimer"/>
</dbReference>
<dbReference type="OrthoDB" id="9808195at2"/>
<feature type="binding site" evidence="3">
    <location>
        <position position="88"/>
    </location>
    <ligand>
        <name>Zn(2+)</name>
        <dbReference type="ChEBI" id="CHEBI:29105"/>
        <label>1</label>
    </ligand>
</feature>
<dbReference type="GO" id="GO:0046872">
    <property type="term" value="F:metal ion binding"/>
    <property type="evidence" value="ECO:0007669"/>
    <property type="project" value="UniProtKB-KW"/>
</dbReference>
<evidence type="ECO:0000256" key="2">
    <source>
        <dbReference type="ARBA" id="ARBA00022801"/>
    </source>
</evidence>
<dbReference type="NCBIfam" id="TIGR01879">
    <property type="entry name" value="hydantase"/>
    <property type="match status" value="1"/>
</dbReference>
<dbReference type="SUPFAM" id="SSF53187">
    <property type="entry name" value="Zn-dependent exopeptidases"/>
    <property type="match status" value="1"/>
</dbReference>
<dbReference type="AlphaFoldDB" id="A0A1M6A6Q8"/>
<keyword evidence="3" id="KW-0479">Metal-binding</keyword>
<dbReference type="InterPro" id="IPR010158">
    <property type="entry name" value="Amidase_Cbmase"/>
</dbReference>
<dbReference type="RefSeq" id="WP_149732984.1">
    <property type="nucleotide sequence ID" value="NZ_FQZD01000004.1"/>
</dbReference>
<dbReference type="PANTHER" id="PTHR32494:SF5">
    <property type="entry name" value="ALLANTOATE AMIDOHYDROLASE"/>
    <property type="match status" value="1"/>
</dbReference>
<evidence type="ECO:0000313" key="6">
    <source>
        <dbReference type="EMBL" id="SHI31833.1"/>
    </source>
</evidence>
<dbReference type="InterPro" id="IPR002933">
    <property type="entry name" value="Peptidase_M20"/>
</dbReference>
<evidence type="ECO:0000256" key="3">
    <source>
        <dbReference type="PIRSR" id="PIRSR001235-1"/>
    </source>
</evidence>
<proteinExistence type="inferred from homology"/>